<dbReference type="PANTHER" id="PTHR38664">
    <property type="entry name" value="SLR0058 PROTEIN"/>
    <property type="match status" value="1"/>
</dbReference>
<evidence type="ECO:0000256" key="1">
    <source>
        <dbReference type="SAM" id="MobiDB-lite"/>
    </source>
</evidence>
<gene>
    <name evidence="2" type="ORF">PSQ39_20490</name>
</gene>
<dbReference type="EMBL" id="JAQSIO010000012">
    <property type="protein sequence ID" value="MDD0817023.1"/>
    <property type="molecule type" value="Genomic_DNA"/>
</dbReference>
<dbReference type="InterPro" id="IPR008769">
    <property type="entry name" value="PhaF_PhaI"/>
</dbReference>
<reference evidence="2 3" key="1">
    <citation type="submission" date="2023-02" db="EMBL/GenBank/DDBJ databases">
        <title>Bacterial whole genome sequence for Curvibacter sp. HBC28.</title>
        <authorList>
            <person name="Le V."/>
            <person name="Ko S.-R."/>
            <person name="Ahn C.-Y."/>
            <person name="Oh H.-M."/>
        </authorList>
    </citation>
    <scope>NUCLEOTIDE SEQUENCE [LARGE SCALE GENOMIC DNA]</scope>
    <source>
        <strain evidence="2 3">HBC28</strain>
    </source>
</reference>
<dbReference type="Proteomes" id="UP001528672">
    <property type="component" value="Unassembled WGS sequence"/>
</dbReference>
<proteinExistence type="predicted"/>
<organism evidence="2 3">
    <name type="scientific">Curvibacter microcysteis</name>
    <dbReference type="NCBI Taxonomy" id="3026419"/>
    <lineage>
        <taxon>Bacteria</taxon>
        <taxon>Pseudomonadati</taxon>
        <taxon>Pseudomonadota</taxon>
        <taxon>Betaproteobacteria</taxon>
        <taxon>Burkholderiales</taxon>
        <taxon>Comamonadaceae</taxon>
        <taxon>Curvibacter</taxon>
    </lineage>
</organism>
<evidence type="ECO:0000313" key="3">
    <source>
        <dbReference type="Proteomes" id="UP001528672"/>
    </source>
</evidence>
<comment type="caution">
    <text evidence="2">The sequence shown here is derived from an EMBL/GenBank/DDBJ whole genome shotgun (WGS) entry which is preliminary data.</text>
</comment>
<feature type="compositionally biased region" description="Low complexity" evidence="1">
    <location>
        <begin position="139"/>
        <end position="153"/>
    </location>
</feature>
<name>A0ABT5MKB2_9BURK</name>
<sequence length="196" mass="20502">MIKKVTANGVPGSALFDLAAAVKASPHLIWLAGLGALAKAGTEGGKAFEALVKEGQRLQKKTRGVAEERLGETPGRLSELLQSLNNRTSGSREKFERLLEDGVARVQGRLGVPTAKDLAALVQRLDAVEQQLASLGVNKPKSVGSSASKVAKGTPTRKSAHKSALVPAKVSNPKRARQADSPKPPRSRKGPPPANA</sequence>
<keyword evidence="3" id="KW-1185">Reference proteome</keyword>
<evidence type="ECO:0000313" key="2">
    <source>
        <dbReference type="EMBL" id="MDD0817023.1"/>
    </source>
</evidence>
<dbReference type="Pfam" id="PF05597">
    <property type="entry name" value="Phasin"/>
    <property type="match status" value="1"/>
</dbReference>
<protein>
    <submittedName>
        <fullName evidence="2">Phasin family protein</fullName>
    </submittedName>
</protein>
<feature type="region of interest" description="Disordered" evidence="1">
    <location>
        <begin position="138"/>
        <end position="196"/>
    </location>
</feature>
<accession>A0ABT5MKB2</accession>
<dbReference type="PANTHER" id="PTHR38664:SF1">
    <property type="entry name" value="SLR0058 PROTEIN"/>
    <property type="match status" value="1"/>
</dbReference>
<dbReference type="RefSeq" id="WP_273929351.1">
    <property type="nucleotide sequence ID" value="NZ_JAQSIO010000012.1"/>
</dbReference>